<gene>
    <name evidence="2" type="ORF">BK816_02345</name>
</gene>
<sequence length="138" mass="15217">MRTSHKRTTFTTFALIATLALGGALGGCGTNNNTVGENDRRLPIQDTQYTGDNEVTFKVMGGSPACFTVYQDYKEEDGKLKVAFYERRNENVNECTAVGVVYDIKVPTKAEAKQLQIEPMPTPEVVIEKTVEKGSYAQ</sequence>
<dbReference type="EMBL" id="CP017812">
    <property type="protein sequence ID" value="AOZ72283.1"/>
    <property type="molecule type" value="Genomic_DNA"/>
</dbReference>
<evidence type="ECO:0000256" key="1">
    <source>
        <dbReference type="SAM" id="SignalP"/>
    </source>
</evidence>
<dbReference type="PROSITE" id="PS51257">
    <property type="entry name" value="PROKAR_LIPOPROTEIN"/>
    <property type="match status" value="1"/>
</dbReference>
<dbReference type="RefSeq" id="WP_071163749.1">
    <property type="nucleotide sequence ID" value="NZ_CP017812.1"/>
</dbReference>
<name>A0A1D9MJB4_9ACTO</name>
<evidence type="ECO:0000313" key="3">
    <source>
        <dbReference type="Proteomes" id="UP000176288"/>
    </source>
</evidence>
<accession>A0A1D9MJB4</accession>
<organism evidence="2 3">
    <name type="scientific">Boudabousia tangfeifanii</name>
    <dbReference type="NCBI Taxonomy" id="1912795"/>
    <lineage>
        <taxon>Bacteria</taxon>
        <taxon>Bacillati</taxon>
        <taxon>Actinomycetota</taxon>
        <taxon>Actinomycetes</taxon>
        <taxon>Actinomycetales</taxon>
        <taxon>Actinomycetaceae</taxon>
        <taxon>Boudabousia</taxon>
    </lineage>
</organism>
<evidence type="ECO:0000313" key="2">
    <source>
        <dbReference type="EMBL" id="AOZ72283.1"/>
    </source>
</evidence>
<dbReference type="Proteomes" id="UP000176288">
    <property type="component" value="Chromosome"/>
</dbReference>
<dbReference type="STRING" id="1912795.BK816_02345"/>
<dbReference type="KEGG" id="avu:BK816_02345"/>
<feature type="signal peptide" evidence="1">
    <location>
        <begin position="1"/>
        <end position="26"/>
    </location>
</feature>
<keyword evidence="3" id="KW-1185">Reference proteome</keyword>
<feature type="chain" id="PRO_5009443770" evidence="1">
    <location>
        <begin position="27"/>
        <end position="138"/>
    </location>
</feature>
<keyword evidence="1" id="KW-0732">Signal</keyword>
<protein>
    <submittedName>
        <fullName evidence="2">Uncharacterized protein</fullName>
    </submittedName>
</protein>
<dbReference type="AlphaFoldDB" id="A0A1D9MJB4"/>
<reference evidence="2 3" key="1">
    <citation type="submission" date="2016-10" db="EMBL/GenBank/DDBJ databases">
        <title>Actinomyces aegypiusis sp. nov., isolated from the Aegypius monachus in Qinghai Tibet Plateau China.</title>
        <authorList>
            <person name="Wang Y."/>
        </authorList>
    </citation>
    <scope>NUCLEOTIDE SEQUENCE [LARGE SCALE GENOMIC DNA]</scope>
    <source>
        <strain evidence="2 3">VUL4_3</strain>
    </source>
</reference>
<proteinExistence type="predicted"/>